<gene>
    <name evidence="2" type="ORF">Pan216_48400</name>
</gene>
<evidence type="ECO:0000256" key="1">
    <source>
        <dbReference type="SAM" id="Phobius"/>
    </source>
</evidence>
<keyword evidence="1" id="KW-0472">Membrane</keyword>
<evidence type="ECO:0000313" key="2">
    <source>
        <dbReference type="EMBL" id="QDU63959.1"/>
    </source>
</evidence>
<feature type="transmembrane region" description="Helical" evidence="1">
    <location>
        <begin position="7"/>
        <end position="27"/>
    </location>
</feature>
<sequence length="123" mass="14024">MLRLKLLLRNAGVAGILQLSVVALIFFFALRRDISTGDAVLTIPILAGVLVFSYLIREFLIDHFDVVRWIMNGVAVVGIILFVVLRNVEMVEPLWLRALIVGVFGFYMGCYFWMLSDWRTFPA</sequence>
<dbReference type="Proteomes" id="UP000317093">
    <property type="component" value="Chromosome"/>
</dbReference>
<keyword evidence="1" id="KW-0812">Transmembrane</keyword>
<proteinExistence type="predicted"/>
<accession>A0A518BAF7</accession>
<name>A0A518BAF7_9BACT</name>
<dbReference type="AlphaFoldDB" id="A0A518BAF7"/>
<dbReference type="OrthoDB" id="9949407at2"/>
<evidence type="ECO:0000313" key="3">
    <source>
        <dbReference type="Proteomes" id="UP000317093"/>
    </source>
</evidence>
<protein>
    <submittedName>
        <fullName evidence="2">Uncharacterized protein</fullName>
    </submittedName>
</protein>
<dbReference type="InterPro" id="IPR036259">
    <property type="entry name" value="MFS_trans_sf"/>
</dbReference>
<feature type="transmembrane region" description="Helical" evidence="1">
    <location>
        <begin position="94"/>
        <end position="114"/>
    </location>
</feature>
<feature type="transmembrane region" description="Helical" evidence="1">
    <location>
        <begin position="69"/>
        <end position="88"/>
    </location>
</feature>
<dbReference type="SUPFAM" id="SSF103473">
    <property type="entry name" value="MFS general substrate transporter"/>
    <property type="match status" value="1"/>
</dbReference>
<keyword evidence="3" id="KW-1185">Reference proteome</keyword>
<keyword evidence="1" id="KW-1133">Transmembrane helix</keyword>
<organism evidence="2 3">
    <name type="scientific">Kolteria novifilia</name>
    <dbReference type="NCBI Taxonomy" id="2527975"/>
    <lineage>
        <taxon>Bacteria</taxon>
        <taxon>Pseudomonadati</taxon>
        <taxon>Planctomycetota</taxon>
        <taxon>Planctomycetia</taxon>
        <taxon>Kolteriales</taxon>
        <taxon>Kolteriaceae</taxon>
        <taxon>Kolteria</taxon>
    </lineage>
</organism>
<feature type="transmembrane region" description="Helical" evidence="1">
    <location>
        <begin position="39"/>
        <end position="57"/>
    </location>
</feature>
<reference evidence="2 3" key="1">
    <citation type="submission" date="2019-02" db="EMBL/GenBank/DDBJ databases">
        <title>Deep-cultivation of Planctomycetes and their phenomic and genomic characterization uncovers novel biology.</title>
        <authorList>
            <person name="Wiegand S."/>
            <person name="Jogler M."/>
            <person name="Boedeker C."/>
            <person name="Pinto D."/>
            <person name="Vollmers J."/>
            <person name="Rivas-Marin E."/>
            <person name="Kohn T."/>
            <person name="Peeters S.H."/>
            <person name="Heuer A."/>
            <person name="Rast P."/>
            <person name="Oberbeckmann S."/>
            <person name="Bunk B."/>
            <person name="Jeske O."/>
            <person name="Meyerdierks A."/>
            <person name="Storesund J.E."/>
            <person name="Kallscheuer N."/>
            <person name="Luecker S."/>
            <person name="Lage O.M."/>
            <person name="Pohl T."/>
            <person name="Merkel B.J."/>
            <person name="Hornburger P."/>
            <person name="Mueller R.-W."/>
            <person name="Bruemmer F."/>
            <person name="Labrenz M."/>
            <person name="Spormann A.M."/>
            <person name="Op den Camp H."/>
            <person name="Overmann J."/>
            <person name="Amann R."/>
            <person name="Jetten M.S.M."/>
            <person name="Mascher T."/>
            <person name="Medema M.H."/>
            <person name="Devos D.P."/>
            <person name="Kaster A.-K."/>
            <person name="Ovreas L."/>
            <person name="Rohde M."/>
            <person name="Galperin M.Y."/>
            <person name="Jogler C."/>
        </authorList>
    </citation>
    <scope>NUCLEOTIDE SEQUENCE [LARGE SCALE GENOMIC DNA]</scope>
    <source>
        <strain evidence="2 3">Pan216</strain>
    </source>
</reference>
<dbReference type="KEGG" id="knv:Pan216_48400"/>
<dbReference type="RefSeq" id="WP_145261817.1">
    <property type="nucleotide sequence ID" value="NZ_CP036279.1"/>
</dbReference>
<dbReference type="EMBL" id="CP036279">
    <property type="protein sequence ID" value="QDU63959.1"/>
    <property type="molecule type" value="Genomic_DNA"/>
</dbReference>